<feature type="signal peptide" evidence="2">
    <location>
        <begin position="1"/>
        <end position="28"/>
    </location>
</feature>
<feature type="transmembrane region" description="Helical" evidence="1">
    <location>
        <begin position="370"/>
        <end position="388"/>
    </location>
</feature>
<dbReference type="AlphaFoldDB" id="A0A7K1SXG2"/>
<dbReference type="Proteomes" id="UP000462014">
    <property type="component" value="Unassembled WGS sequence"/>
</dbReference>
<evidence type="ECO:0000313" key="4">
    <source>
        <dbReference type="Proteomes" id="UP000462014"/>
    </source>
</evidence>
<feature type="chain" id="PRO_5029881205" evidence="2">
    <location>
        <begin position="29"/>
        <end position="410"/>
    </location>
</feature>
<dbReference type="RefSeq" id="WP_157566867.1">
    <property type="nucleotide sequence ID" value="NZ_WPIK01000008.1"/>
</dbReference>
<keyword evidence="1" id="KW-1133">Transmembrane helix</keyword>
<organism evidence="3 4">
    <name type="scientific">Mucilaginibacter arboris</name>
    <dbReference type="NCBI Taxonomy" id="2682090"/>
    <lineage>
        <taxon>Bacteria</taxon>
        <taxon>Pseudomonadati</taxon>
        <taxon>Bacteroidota</taxon>
        <taxon>Sphingobacteriia</taxon>
        <taxon>Sphingobacteriales</taxon>
        <taxon>Sphingobacteriaceae</taxon>
        <taxon>Mucilaginibacter</taxon>
    </lineage>
</organism>
<evidence type="ECO:0000313" key="3">
    <source>
        <dbReference type="EMBL" id="MVN22016.1"/>
    </source>
</evidence>
<protein>
    <submittedName>
        <fullName evidence="3">Uncharacterized protein</fullName>
    </submittedName>
</protein>
<keyword evidence="1" id="KW-0812">Transmembrane</keyword>
<proteinExistence type="predicted"/>
<name>A0A7K1SXG2_9SPHI</name>
<feature type="transmembrane region" description="Helical" evidence="1">
    <location>
        <begin position="289"/>
        <end position="309"/>
    </location>
</feature>
<feature type="transmembrane region" description="Helical" evidence="1">
    <location>
        <begin position="348"/>
        <end position="364"/>
    </location>
</feature>
<sequence>MEILHFKATFKAAIQLVIILLFSAHTQADPIRSKDSNTVTPATTKQNTKPAIVTREIKVPYQPLKSDILDIRVEEIAPTDTTAIKKRALIHVDYKISVLISNPKDFLLQRPTDKTKLILFADGFPLEGMNSDYFLSLSRQQMNDTTKLWPDKMWIPFIFKRDSTNREAWNSIFHLAHWNKSQISFKLSIGWSGMFPITSIDDNKVNTDVTLVFYNSQVFWSLIICYFLFILLFVYLCHSTGLIRDPDLNNKGPYSLAQTQLAFWTVLIIGGFIYLIILTGLTDSLNDSILLLLGISGGTTGIASFIDYYKKQQNNKTAPTATLKKHRTFLLDILSDGINVSVQRTQTAMWNLVLGLYFIWYVITNKSMPAFSNTLLLVAGVSSVLYLGSKGPENPIVPDSNRKDETETKS</sequence>
<feature type="transmembrane region" description="Helical" evidence="1">
    <location>
        <begin position="218"/>
        <end position="238"/>
    </location>
</feature>
<keyword evidence="1" id="KW-0472">Membrane</keyword>
<keyword evidence="4" id="KW-1185">Reference proteome</keyword>
<accession>A0A7K1SXG2</accession>
<feature type="transmembrane region" description="Helical" evidence="1">
    <location>
        <begin position="259"/>
        <end position="277"/>
    </location>
</feature>
<dbReference type="EMBL" id="WPIK01000008">
    <property type="protein sequence ID" value="MVN22016.1"/>
    <property type="molecule type" value="Genomic_DNA"/>
</dbReference>
<evidence type="ECO:0000256" key="2">
    <source>
        <dbReference type="SAM" id="SignalP"/>
    </source>
</evidence>
<reference evidence="3 4" key="1">
    <citation type="submission" date="2019-12" db="EMBL/GenBank/DDBJ databases">
        <title>Mucilaginibacter sp. HMF7410 genome sequencing and assembly.</title>
        <authorList>
            <person name="Kang H."/>
            <person name="Cha I."/>
            <person name="Kim H."/>
            <person name="Joh K."/>
        </authorList>
    </citation>
    <scope>NUCLEOTIDE SEQUENCE [LARGE SCALE GENOMIC DNA]</scope>
    <source>
        <strain evidence="3 4">HMF7410</strain>
    </source>
</reference>
<comment type="caution">
    <text evidence="3">The sequence shown here is derived from an EMBL/GenBank/DDBJ whole genome shotgun (WGS) entry which is preliminary data.</text>
</comment>
<keyword evidence="2" id="KW-0732">Signal</keyword>
<gene>
    <name evidence="3" type="ORF">GO621_10770</name>
</gene>
<evidence type="ECO:0000256" key="1">
    <source>
        <dbReference type="SAM" id="Phobius"/>
    </source>
</evidence>